<proteinExistence type="predicted"/>
<reference evidence="2 3" key="3">
    <citation type="journal article" date="2017" name="G3 (Bethesda)">
        <title>Comparative analysis highlights variable genome content of wheat rusts and divergence of the mating loci.</title>
        <authorList>
            <person name="Cuomo C.A."/>
            <person name="Bakkeren G."/>
            <person name="Khalil H.B."/>
            <person name="Panwar V."/>
            <person name="Joly D."/>
            <person name="Linning R."/>
            <person name="Sakthikumar S."/>
            <person name="Song X."/>
            <person name="Adiconis X."/>
            <person name="Fan L."/>
            <person name="Goldberg J.M."/>
            <person name="Levin J.Z."/>
            <person name="Young S."/>
            <person name="Zeng Q."/>
            <person name="Anikster Y."/>
            <person name="Bruce M."/>
            <person name="Wang M."/>
            <person name="Yin C."/>
            <person name="McCallum B."/>
            <person name="Szabo L.J."/>
            <person name="Hulbert S."/>
            <person name="Chen X."/>
            <person name="Fellers J.P."/>
        </authorList>
    </citation>
    <scope>NUCLEOTIDE SEQUENCE</scope>
    <source>
        <strain evidence="2">isolate 1-1 / race 1 (BBBD)</strain>
        <strain evidence="3">Isolate 1-1 / race 1 (BBBD)</strain>
    </source>
</reference>
<dbReference type="EMBL" id="ADAS02000028">
    <property type="protein sequence ID" value="OAV95526.1"/>
    <property type="molecule type" value="Genomic_DNA"/>
</dbReference>
<protein>
    <submittedName>
        <fullName evidence="1 2">Uncharacterized protein</fullName>
    </submittedName>
</protein>
<gene>
    <name evidence="1" type="ORF">PTTG_26643</name>
</gene>
<dbReference type="AlphaFoldDB" id="A0A180GRS8"/>
<sequence>MGFRSYAPDTEVHAVRMALKGLLFTASWMFDFAAVRKLYLDDWVCTTRTEFVSTQDSIEVVRLDRSLAQCCRRSLETRQAFVNHSEKTETKDIRKNTTGPVCHLSNAVRCDCVSPPLLDTVGSAVLAPMATLRAVYSPWLAFFSHQSASQSAAEPNVA</sequence>
<dbReference type="VEuPathDB" id="FungiDB:PTTG_26643"/>
<reference evidence="1" key="1">
    <citation type="submission" date="2009-11" db="EMBL/GenBank/DDBJ databases">
        <authorList>
            <consortium name="The Broad Institute Genome Sequencing Platform"/>
            <person name="Ward D."/>
            <person name="Feldgarden M."/>
            <person name="Earl A."/>
            <person name="Young S.K."/>
            <person name="Zeng Q."/>
            <person name="Koehrsen M."/>
            <person name="Alvarado L."/>
            <person name="Berlin A."/>
            <person name="Bochicchio J."/>
            <person name="Borenstein D."/>
            <person name="Chapman S.B."/>
            <person name="Chen Z."/>
            <person name="Engels R."/>
            <person name="Freedman E."/>
            <person name="Gellesch M."/>
            <person name="Goldberg J."/>
            <person name="Griggs A."/>
            <person name="Gujja S."/>
            <person name="Heilman E."/>
            <person name="Heiman D."/>
            <person name="Hepburn T."/>
            <person name="Howarth C."/>
            <person name="Jen D."/>
            <person name="Larson L."/>
            <person name="Lewis B."/>
            <person name="Mehta T."/>
            <person name="Park D."/>
            <person name="Pearson M."/>
            <person name="Roberts A."/>
            <person name="Saif S."/>
            <person name="Shea T."/>
            <person name="Shenoy N."/>
            <person name="Sisk P."/>
            <person name="Stolte C."/>
            <person name="Sykes S."/>
            <person name="Thomson T."/>
            <person name="Walk T."/>
            <person name="White J."/>
            <person name="Yandava C."/>
            <person name="Izard J."/>
            <person name="Baranova O.V."/>
            <person name="Blanton J.M."/>
            <person name="Tanner A.C."/>
            <person name="Dewhirst F.E."/>
            <person name="Haas B."/>
            <person name="Nusbaum C."/>
            <person name="Birren B."/>
        </authorList>
    </citation>
    <scope>NUCLEOTIDE SEQUENCE [LARGE SCALE GENOMIC DNA]</scope>
    <source>
        <strain evidence="1">1-1 BBBD Race 1</strain>
    </source>
</reference>
<reference evidence="1" key="2">
    <citation type="submission" date="2016-05" db="EMBL/GenBank/DDBJ databases">
        <title>Comparative analysis highlights variable genome content of wheat rusts and divergence of the mating loci.</title>
        <authorList>
            <person name="Cuomo C.A."/>
            <person name="Bakkeren G."/>
            <person name="Szabo L."/>
            <person name="Khalil H."/>
            <person name="Joly D."/>
            <person name="Goldberg J."/>
            <person name="Young S."/>
            <person name="Zeng Q."/>
            <person name="Fellers J."/>
        </authorList>
    </citation>
    <scope>NUCLEOTIDE SEQUENCE [LARGE SCALE GENOMIC DNA]</scope>
    <source>
        <strain evidence="1">1-1 BBBD Race 1</strain>
    </source>
</reference>
<dbReference type="EnsemblFungi" id="PTTG_26643-t43_1">
    <property type="protein sequence ID" value="PTTG_26643-t43_1-p1"/>
    <property type="gene ID" value="PTTG_26643"/>
</dbReference>
<dbReference type="Proteomes" id="UP000005240">
    <property type="component" value="Unassembled WGS sequence"/>
</dbReference>
<evidence type="ECO:0000313" key="1">
    <source>
        <dbReference type="EMBL" id="OAV95526.1"/>
    </source>
</evidence>
<reference evidence="2" key="4">
    <citation type="submission" date="2025-05" db="UniProtKB">
        <authorList>
            <consortium name="EnsemblFungi"/>
        </authorList>
    </citation>
    <scope>IDENTIFICATION</scope>
    <source>
        <strain evidence="2">isolate 1-1 / race 1 (BBBD)</strain>
    </source>
</reference>
<name>A0A180GRS8_PUCT1</name>
<evidence type="ECO:0000313" key="2">
    <source>
        <dbReference type="EnsemblFungi" id="PTTG_26643-t43_1-p1"/>
    </source>
</evidence>
<accession>A0A180GRS8</accession>
<keyword evidence="3" id="KW-1185">Reference proteome</keyword>
<evidence type="ECO:0000313" key="3">
    <source>
        <dbReference type="Proteomes" id="UP000005240"/>
    </source>
</evidence>
<organism evidence="1">
    <name type="scientific">Puccinia triticina (isolate 1-1 / race 1 (BBBD))</name>
    <name type="common">Brown leaf rust fungus</name>
    <dbReference type="NCBI Taxonomy" id="630390"/>
    <lineage>
        <taxon>Eukaryota</taxon>
        <taxon>Fungi</taxon>
        <taxon>Dikarya</taxon>
        <taxon>Basidiomycota</taxon>
        <taxon>Pucciniomycotina</taxon>
        <taxon>Pucciniomycetes</taxon>
        <taxon>Pucciniales</taxon>
        <taxon>Pucciniaceae</taxon>
        <taxon>Puccinia</taxon>
    </lineage>
</organism>